<dbReference type="PANTHER" id="PTHR30604">
    <property type="entry name" value="PROTEIN TRANSPORT PROTEIN HOFQ"/>
    <property type="match status" value="1"/>
</dbReference>
<sequence length="709" mass="76944">MSIKGLFLGLLFLCQSVFAQTENAIDSVTANQQGANVIVKITLKNNLEKAPISFSIASPARISLDFPNTSNATGKNVIDVGLGEVRSVNLIEVPGRSRLVFNLNRALKYATFVEGNTLIVTIDGSGGLATAVNSLGLPAVDKNEKTAAKQSIKDIDFRRLAGGEGRVVIDLPGNQVAVDSRLQGQKIVVDFFNVNLPDVLKRNLDVADYGSPVQKIITERQGNNVRMYIEPKGLWEHSVYQSDTQLVVEVKPIKEELNKLTQGTQGYKGDRFGMNFQDIDVRAVLQMLAEQGGVNIIATDSVSGNITLRLIDTPWDQALDIVMQIKNLDMRKNGNVIMIGPKDELLLKEKLELEQKAAIADLEPLKTESFQLKYQKAENLQKLFGVTADGSSTTNRLISKRGSIMIDPRTNQIFVTDIASKIEEVRKLIQKTDIATKQVVIEARIVEADNKFSRNLGAKLGFADLRKLSGGDAGYQLQGNQRVAVTGNYLGVGEQTGQAKITEKSFIPNTQFINLPAASIGGLEAGSIATSIFSAAANRFLNLELSALEADGDGKIISSPRVVTADQLPAHIEQGQEIPYSIVALSGGTAVFFRKAVLSLDVTPQITPDGTIILNVDVHKDSRGEETRFGPAINTKQVKTSVLVENGGTVVLGGIYTQEERNDVTKVPFLGDLPLFGNLFKTTGRTNNKTELLIFITPKVQLTGSIVTQ</sequence>
<evidence type="ECO:0000313" key="15">
    <source>
        <dbReference type="EMBL" id="WMW81246.1"/>
    </source>
</evidence>
<dbReference type="RefSeq" id="WP_309482727.1">
    <property type="nucleotide sequence ID" value="NZ_CP133720.1"/>
</dbReference>
<evidence type="ECO:0000256" key="12">
    <source>
        <dbReference type="RuleBase" id="RU004004"/>
    </source>
</evidence>
<gene>
    <name evidence="15" type="primary">pilQ</name>
    <name evidence="15" type="ORF">RF679_02905</name>
</gene>
<dbReference type="NCBIfam" id="TIGR02515">
    <property type="entry name" value="IV_pilus_PilQ"/>
    <property type="match status" value="1"/>
</dbReference>
<dbReference type="InterPro" id="IPR051808">
    <property type="entry name" value="Type_IV_pilus_biogenesis"/>
</dbReference>
<evidence type="ECO:0000256" key="10">
    <source>
        <dbReference type="ARBA" id="ARBA00024678"/>
    </source>
</evidence>
<dbReference type="PRINTS" id="PR00811">
    <property type="entry name" value="BCTERIALGSPD"/>
</dbReference>
<dbReference type="Proteomes" id="UP001181355">
    <property type="component" value="Chromosome"/>
</dbReference>
<keyword evidence="16" id="KW-1185">Reference proteome</keyword>
<evidence type="ECO:0000256" key="5">
    <source>
        <dbReference type="ARBA" id="ARBA00022729"/>
    </source>
</evidence>
<dbReference type="SMART" id="SM00965">
    <property type="entry name" value="STN"/>
    <property type="match status" value="1"/>
</dbReference>
<evidence type="ECO:0000256" key="4">
    <source>
        <dbReference type="ARBA" id="ARBA00022448"/>
    </source>
</evidence>
<dbReference type="PROSITE" id="PS00875">
    <property type="entry name" value="T2SP_D"/>
    <property type="match status" value="1"/>
</dbReference>
<keyword evidence="7" id="KW-0472">Membrane</keyword>
<dbReference type="Gene3D" id="2.60.40.3500">
    <property type="match status" value="1"/>
</dbReference>
<dbReference type="InterPro" id="IPR001775">
    <property type="entry name" value="GspD/PilQ"/>
</dbReference>
<keyword evidence="5 13" id="KW-0732">Signal</keyword>
<feature type="chain" id="PRO_5047431269" description="Type IV pilus biogenesis and competence protein PilQ" evidence="13">
    <location>
        <begin position="20"/>
        <end position="709"/>
    </location>
</feature>
<comment type="similarity">
    <text evidence="2">Belongs to the bacterial secretin family. PilQ subfamily.</text>
</comment>
<dbReference type="EMBL" id="CP133720">
    <property type="protein sequence ID" value="WMW81246.1"/>
    <property type="molecule type" value="Genomic_DNA"/>
</dbReference>
<evidence type="ECO:0000259" key="14">
    <source>
        <dbReference type="SMART" id="SM00965"/>
    </source>
</evidence>
<evidence type="ECO:0000256" key="1">
    <source>
        <dbReference type="ARBA" id="ARBA00004442"/>
    </source>
</evidence>
<reference evidence="15" key="1">
    <citation type="submission" date="2023-09" db="EMBL/GenBank/DDBJ databases">
        <title>Undibacterium sp. 20NA77.5 isolated from freshwater.</title>
        <authorList>
            <person name="Le V."/>
            <person name="Ko S.-R."/>
            <person name="Ahn C.-Y."/>
            <person name="Oh H.-M."/>
        </authorList>
    </citation>
    <scope>NUCLEOTIDE SEQUENCE</scope>
    <source>
        <strain evidence="15">20NA77.5</strain>
    </source>
</reference>
<dbReference type="Gene3D" id="3.30.1370.130">
    <property type="match status" value="1"/>
</dbReference>
<evidence type="ECO:0000256" key="11">
    <source>
        <dbReference type="ARBA" id="ARBA00025897"/>
    </source>
</evidence>
<dbReference type="Pfam" id="PF03958">
    <property type="entry name" value="Secretin_N"/>
    <property type="match status" value="1"/>
</dbReference>
<dbReference type="InterPro" id="IPR038591">
    <property type="entry name" value="NolW-like_sf"/>
</dbReference>
<comment type="subunit">
    <text evidence="11">Homododecamer. Tetramer of trimer.</text>
</comment>
<name>A0ABY9RJ45_9BURK</name>
<feature type="signal peptide" evidence="13">
    <location>
        <begin position="1"/>
        <end position="19"/>
    </location>
</feature>
<keyword evidence="8" id="KW-0998">Cell outer membrane</keyword>
<evidence type="ECO:0000256" key="9">
    <source>
        <dbReference type="ARBA" id="ARBA00023287"/>
    </source>
</evidence>
<dbReference type="InterPro" id="IPR021731">
    <property type="entry name" value="AMIN_dom"/>
</dbReference>
<dbReference type="Gene3D" id="2.60.40.3470">
    <property type="match status" value="1"/>
</dbReference>
<dbReference type="InterPro" id="IPR013355">
    <property type="entry name" value="Pilus_4_PilQ"/>
</dbReference>
<dbReference type="PANTHER" id="PTHR30604:SF1">
    <property type="entry name" value="DNA UTILIZATION PROTEIN HOFQ"/>
    <property type="match status" value="1"/>
</dbReference>
<dbReference type="InterPro" id="IPR004846">
    <property type="entry name" value="T2SS/T3SS_dom"/>
</dbReference>
<comment type="function">
    <text evidence="10">Required for type IV pilus biogenesis and competence. Could function as a pore for exit of the pilus but also as a channel for entry of heme and antimicrobial agents and uptake of transforming DNA.</text>
</comment>
<keyword evidence="6" id="KW-0653">Protein transport</keyword>
<keyword evidence="9" id="KW-0178">Competence</keyword>
<proteinExistence type="inferred from homology"/>
<dbReference type="Pfam" id="PF11741">
    <property type="entry name" value="AMIN"/>
    <property type="match status" value="2"/>
</dbReference>
<evidence type="ECO:0000256" key="13">
    <source>
        <dbReference type="SAM" id="SignalP"/>
    </source>
</evidence>
<evidence type="ECO:0000256" key="3">
    <source>
        <dbReference type="ARBA" id="ARBA00014124"/>
    </source>
</evidence>
<evidence type="ECO:0000256" key="7">
    <source>
        <dbReference type="ARBA" id="ARBA00023136"/>
    </source>
</evidence>
<evidence type="ECO:0000313" key="16">
    <source>
        <dbReference type="Proteomes" id="UP001181355"/>
    </source>
</evidence>
<accession>A0ABY9RJ45</accession>
<evidence type="ECO:0000256" key="2">
    <source>
        <dbReference type="ARBA" id="ARBA00006304"/>
    </source>
</evidence>
<evidence type="ECO:0000256" key="8">
    <source>
        <dbReference type="ARBA" id="ARBA00023237"/>
    </source>
</evidence>
<organism evidence="15 16">
    <name type="scientific">Undibacterium cyanobacteriorum</name>
    <dbReference type="NCBI Taxonomy" id="3073561"/>
    <lineage>
        <taxon>Bacteria</taxon>
        <taxon>Pseudomonadati</taxon>
        <taxon>Pseudomonadota</taxon>
        <taxon>Betaproteobacteria</taxon>
        <taxon>Burkholderiales</taxon>
        <taxon>Oxalobacteraceae</taxon>
        <taxon>Undibacterium</taxon>
    </lineage>
</organism>
<protein>
    <recommendedName>
        <fullName evidence="3">Type IV pilus biogenesis and competence protein PilQ</fullName>
    </recommendedName>
</protein>
<comment type="subcellular location">
    <subcellularLocation>
        <location evidence="1 12">Cell outer membrane</location>
    </subcellularLocation>
</comment>
<dbReference type="Gene3D" id="3.30.1370.120">
    <property type="match status" value="1"/>
</dbReference>
<evidence type="ECO:0000256" key="6">
    <source>
        <dbReference type="ARBA" id="ARBA00022927"/>
    </source>
</evidence>
<feature type="domain" description="Secretin/TonB short N-terminal" evidence="14">
    <location>
        <begin position="294"/>
        <end position="342"/>
    </location>
</feature>
<dbReference type="InterPro" id="IPR011662">
    <property type="entry name" value="Secretin/TonB_short_N"/>
</dbReference>
<dbReference type="InterPro" id="IPR005644">
    <property type="entry name" value="NolW-like"/>
</dbReference>
<keyword evidence="4 12" id="KW-0813">Transport</keyword>
<dbReference type="Pfam" id="PF00263">
    <property type="entry name" value="Secretin"/>
    <property type="match status" value="1"/>
</dbReference>
<dbReference type="InterPro" id="IPR004845">
    <property type="entry name" value="T2SS_GspD_CS"/>
</dbReference>